<evidence type="ECO:0000259" key="3">
    <source>
        <dbReference type="Pfam" id="PF12777"/>
    </source>
</evidence>
<gene>
    <name evidence="4" type="ORF">GSPATT00008112001</name>
</gene>
<dbReference type="OrthoDB" id="537704at2759"/>
<evidence type="ECO:0000313" key="4">
    <source>
        <dbReference type="EMBL" id="CAK71565.1"/>
    </source>
</evidence>
<dbReference type="PANTHER" id="PTHR22878">
    <property type="entry name" value="DYNEIN HEAVY CHAIN 6, AXONEMAL-LIKE-RELATED"/>
    <property type="match status" value="1"/>
</dbReference>
<evidence type="ECO:0000256" key="2">
    <source>
        <dbReference type="SAM" id="MobiDB-lite"/>
    </source>
</evidence>
<dbReference type="GO" id="GO:0051959">
    <property type="term" value="F:dynein light intermediate chain binding"/>
    <property type="evidence" value="ECO:0007669"/>
    <property type="project" value="InterPro"/>
</dbReference>
<dbReference type="InParanoid" id="A0CL98"/>
<dbReference type="PANTHER" id="PTHR22878:SF68">
    <property type="entry name" value="DYNEIN HEAVY CHAIN 6, AXONEMAL-LIKE"/>
    <property type="match status" value="1"/>
</dbReference>
<dbReference type="GO" id="GO:0045505">
    <property type="term" value="F:dynein intermediate chain binding"/>
    <property type="evidence" value="ECO:0007669"/>
    <property type="project" value="InterPro"/>
</dbReference>
<proteinExistence type="predicted"/>
<dbReference type="AlphaFoldDB" id="A0CL98"/>
<dbReference type="GO" id="GO:0007018">
    <property type="term" value="P:microtubule-based movement"/>
    <property type="evidence" value="ECO:0007669"/>
    <property type="project" value="InterPro"/>
</dbReference>
<sequence>MQPKLEQASIDTIKMMEKLKVDKQEADDTQKIVAREESEATKQQEEATRLAEQAEASVADANKTLELTIAEVQKLKKEHLVEIKSLGSPPNAVKVTLAGVVILMQDYIKQNGGEIILTMKEGQIGGKKEENFFETARKYLLSDPQKLLEQLLKYDKDSTNPAHIKKLEEKVIPQPEFNIDAVKNCSFATKFLYMWVKAMYDYFRVYTETKPLRDQLIAMRKIVEEKTAELKIKKEELERVNAKIRELEEMYNQKILEKEDLQNKMKECEIKLERAQKLTEGLSEEKERWGKRYQVFVSKTAGMVAYSGPFTSHYRTQMEGDWVLKLGVVGVAHSEGVTMRQFLGRWSGRFKHGISLDYQKMTLQLKTELSLIKVEDGV</sequence>
<organism evidence="4 5">
    <name type="scientific">Paramecium tetraurelia</name>
    <dbReference type="NCBI Taxonomy" id="5888"/>
    <lineage>
        <taxon>Eukaryota</taxon>
        <taxon>Sar</taxon>
        <taxon>Alveolata</taxon>
        <taxon>Ciliophora</taxon>
        <taxon>Intramacronucleata</taxon>
        <taxon>Oligohymenophorea</taxon>
        <taxon>Peniculida</taxon>
        <taxon>Parameciidae</taxon>
        <taxon>Paramecium</taxon>
    </lineage>
</organism>
<accession>A0CL98</accession>
<feature type="region of interest" description="Disordered" evidence="2">
    <location>
        <begin position="24"/>
        <end position="46"/>
    </location>
</feature>
<dbReference type="RefSeq" id="XP_001438962.1">
    <property type="nucleotide sequence ID" value="XM_001438925.1"/>
</dbReference>
<dbReference type="InterPro" id="IPR024743">
    <property type="entry name" value="Dynein_HC_stalk"/>
</dbReference>
<dbReference type="GO" id="GO:0030286">
    <property type="term" value="C:dynein complex"/>
    <property type="evidence" value="ECO:0007669"/>
    <property type="project" value="InterPro"/>
</dbReference>
<dbReference type="InterPro" id="IPR026983">
    <property type="entry name" value="DHC"/>
</dbReference>
<dbReference type="Pfam" id="PF12777">
    <property type="entry name" value="MT"/>
    <property type="match status" value="1"/>
</dbReference>
<evidence type="ECO:0000313" key="5">
    <source>
        <dbReference type="Proteomes" id="UP000000600"/>
    </source>
</evidence>
<feature type="coiled-coil region" evidence="1">
    <location>
        <begin position="220"/>
        <end position="285"/>
    </location>
</feature>
<dbReference type="EMBL" id="CT868097">
    <property type="protein sequence ID" value="CAK71565.1"/>
    <property type="molecule type" value="Genomic_DNA"/>
</dbReference>
<dbReference type="Gene3D" id="1.20.920.20">
    <property type="match status" value="1"/>
</dbReference>
<dbReference type="eggNOG" id="KOG3595">
    <property type="taxonomic scope" value="Eukaryota"/>
</dbReference>
<evidence type="ECO:0000256" key="1">
    <source>
        <dbReference type="SAM" id="Coils"/>
    </source>
</evidence>
<reference evidence="4 5" key="1">
    <citation type="journal article" date="2006" name="Nature">
        <title>Global trends of whole-genome duplications revealed by the ciliate Paramecium tetraurelia.</title>
        <authorList>
            <consortium name="Genoscope"/>
            <person name="Aury J.-M."/>
            <person name="Jaillon O."/>
            <person name="Duret L."/>
            <person name="Noel B."/>
            <person name="Jubin C."/>
            <person name="Porcel B.M."/>
            <person name="Segurens B."/>
            <person name="Daubin V."/>
            <person name="Anthouard V."/>
            <person name="Aiach N."/>
            <person name="Arnaiz O."/>
            <person name="Billaut A."/>
            <person name="Beisson J."/>
            <person name="Blanc I."/>
            <person name="Bouhouche K."/>
            <person name="Camara F."/>
            <person name="Duharcourt S."/>
            <person name="Guigo R."/>
            <person name="Gogendeau D."/>
            <person name="Katinka M."/>
            <person name="Keller A.-M."/>
            <person name="Kissmehl R."/>
            <person name="Klotz C."/>
            <person name="Koll F."/>
            <person name="Le Moue A."/>
            <person name="Lepere C."/>
            <person name="Malinsky S."/>
            <person name="Nowacki M."/>
            <person name="Nowak J.K."/>
            <person name="Plattner H."/>
            <person name="Poulain J."/>
            <person name="Ruiz F."/>
            <person name="Serrano V."/>
            <person name="Zagulski M."/>
            <person name="Dessen P."/>
            <person name="Betermier M."/>
            <person name="Weissenbach J."/>
            <person name="Scarpelli C."/>
            <person name="Schachter V."/>
            <person name="Sperling L."/>
            <person name="Meyer E."/>
            <person name="Cohen J."/>
            <person name="Wincker P."/>
        </authorList>
    </citation>
    <scope>NUCLEOTIDE SEQUENCE [LARGE SCALE GENOMIC DNA]</scope>
    <source>
        <strain evidence="4 5">Stock d4-2</strain>
    </source>
</reference>
<dbReference type="Proteomes" id="UP000000600">
    <property type="component" value="Unassembled WGS sequence"/>
</dbReference>
<name>A0CL98_PARTE</name>
<dbReference type="HOGENOM" id="CLU_732504_0_0_1"/>
<dbReference type="STRING" id="5888.A0CL98"/>
<keyword evidence="1" id="KW-0175">Coiled coil</keyword>
<keyword evidence="5" id="KW-1185">Reference proteome</keyword>
<feature type="domain" description="Dynein heavy chain coiled coil stalk" evidence="3">
    <location>
        <begin position="7"/>
        <end position="315"/>
    </location>
</feature>
<dbReference type="KEGG" id="ptm:GSPATT00008112001"/>
<protein>
    <recommendedName>
        <fullName evidence="3">Dynein heavy chain coiled coil stalk domain-containing protein</fullName>
    </recommendedName>
</protein>
<dbReference type="GeneID" id="5024747"/>